<gene>
    <name evidence="1" type="ORF">FF041_23910</name>
</gene>
<organism evidence="1 2">
    <name type="scientific">Streptomyces jumonjinensis</name>
    <dbReference type="NCBI Taxonomy" id="1945"/>
    <lineage>
        <taxon>Bacteria</taxon>
        <taxon>Bacillati</taxon>
        <taxon>Actinomycetota</taxon>
        <taxon>Actinomycetes</taxon>
        <taxon>Kitasatosporales</taxon>
        <taxon>Streptomycetaceae</taxon>
        <taxon>Streptomyces</taxon>
    </lineage>
</organism>
<accession>A0A646KME9</accession>
<dbReference type="AlphaFoldDB" id="A0A646KME9"/>
<protein>
    <submittedName>
        <fullName evidence="1">Uncharacterized protein</fullName>
    </submittedName>
</protein>
<name>A0A646KME9_STRJU</name>
<evidence type="ECO:0000313" key="2">
    <source>
        <dbReference type="Proteomes" id="UP000419138"/>
    </source>
</evidence>
<dbReference type="Proteomes" id="UP000419138">
    <property type="component" value="Unassembled WGS sequence"/>
</dbReference>
<keyword evidence="2" id="KW-1185">Reference proteome</keyword>
<comment type="caution">
    <text evidence="1">The sequence shown here is derived from an EMBL/GenBank/DDBJ whole genome shotgun (WGS) entry which is preliminary data.</text>
</comment>
<evidence type="ECO:0000313" key="1">
    <source>
        <dbReference type="EMBL" id="MQT03121.1"/>
    </source>
</evidence>
<dbReference type="EMBL" id="VCLA01000164">
    <property type="protein sequence ID" value="MQT03121.1"/>
    <property type="molecule type" value="Genomic_DNA"/>
</dbReference>
<sequence>MALEERVIPVSDVLVLPVVPAGAGDRLLRGLGLAEPVTSCLGCERAIPAGRTWCGWVCRNFDDRHDDCNEMDGDE</sequence>
<reference evidence="1 2" key="1">
    <citation type="submission" date="2019-05" db="EMBL/GenBank/DDBJ databases">
        <title>Comparative genomics and metabolomics analyses of clavulanic acid producing Streptomyces species provides insight into specialized metabolism and evolution of beta-lactam biosynthetic gene clusters.</title>
        <authorList>
            <person name="Moore M.A."/>
            <person name="Cruz-Morales P."/>
            <person name="Barona Gomez F."/>
            <person name="Kapil T."/>
        </authorList>
    </citation>
    <scope>NUCLEOTIDE SEQUENCE [LARGE SCALE GENOMIC DNA]</scope>
    <source>
        <strain evidence="1 2">NRRL 5741</strain>
    </source>
</reference>
<dbReference type="RefSeq" id="WP_153524680.1">
    <property type="nucleotide sequence ID" value="NZ_JBEPDZ010000017.1"/>
</dbReference>
<proteinExistence type="predicted"/>